<proteinExistence type="predicted"/>
<sequence length="118" mass="12796">MVSFYAPLITLSFALSSLAATCSNGNSGCSVAQFWQAREIACNTRQFGVVDCGNGWTVNAGLQLSVNESQDQAYEHCWDALEDILIQCVNPGGSLGGNWVWSLNGQEDEWLVQAFQQG</sequence>
<name>A0ACC1NKT6_9HYPO</name>
<accession>A0ACC1NKT6</accession>
<protein>
    <submittedName>
        <fullName evidence="1">Uncharacterized protein</fullName>
    </submittedName>
</protein>
<evidence type="ECO:0000313" key="2">
    <source>
        <dbReference type="Proteomes" id="UP001143910"/>
    </source>
</evidence>
<comment type="caution">
    <text evidence="1">The sequence shown here is derived from an EMBL/GenBank/DDBJ whole genome shotgun (WGS) entry which is preliminary data.</text>
</comment>
<organism evidence="1 2">
    <name type="scientific">Zarea fungicola</name>
    <dbReference type="NCBI Taxonomy" id="93591"/>
    <lineage>
        <taxon>Eukaryota</taxon>
        <taxon>Fungi</taxon>
        <taxon>Dikarya</taxon>
        <taxon>Ascomycota</taxon>
        <taxon>Pezizomycotina</taxon>
        <taxon>Sordariomycetes</taxon>
        <taxon>Hypocreomycetidae</taxon>
        <taxon>Hypocreales</taxon>
        <taxon>Cordycipitaceae</taxon>
        <taxon>Zarea</taxon>
    </lineage>
</organism>
<reference evidence="1" key="1">
    <citation type="submission" date="2022-08" db="EMBL/GenBank/DDBJ databases">
        <title>Genome Sequence of Lecanicillium fungicola.</title>
        <authorList>
            <person name="Buettner E."/>
        </authorList>
    </citation>
    <scope>NUCLEOTIDE SEQUENCE</scope>
    <source>
        <strain evidence="1">Babe33</strain>
    </source>
</reference>
<gene>
    <name evidence="1" type="ORF">NQ176_g3200</name>
</gene>
<keyword evidence="2" id="KW-1185">Reference proteome</keyword>
<dbReference type="EMBL" id="JANJQO010000276">
    <property type="protein sequence ID" value="KAJ2979519.1"/>
    <property type="molecule type" value="Genomic_DNA"/>
</dbReference>
<evidence type="ECO:0000313" key="1">
    <source>
        <dbReference type="EMBL" id="KAJ2979519.1"/>
    </source>
</evidence>
<dbReference type="Proteomes" id="UP001143910">
    <property type="component" value="Unassembled WGS sequence"/>
</dbReference>